<name>A0A5P1E522_ASPOF</name>
<feature type="region of interest" description="Disordered" evidence="6">
    <location>
        <begin position="180"/>
        <end position="209"/>
    </location>
</feature>
<dbReference type="PANTHER" id="PTHR10641:SF622">
    <property type="entry name" value="TRANSCRIPTION FACTOR MYB17"/>
    <property type="match status" value="1"/>
</dbReference>
<feature type="region of interest" description="Disordered" evidence="6">
    <location>
        <begin position="121"/>
        <end position="146"/>
    </location>
</feature>
<proteinExistence type="predicted"/>
<evidence type="ECO:0000256" key="5">
    <source>
        <dbReference type="ARBA" id="ARBA00023242"/>
    </source>
</evidence>
<feature type="domain" description="HTH myb-type" evidence="8">
    <location>
        <begin position="13"/>
        <end position="62"/>
    </location>
</feature>
<dbReference type="Gramene" id="ONK57073">
    <property type="protein sequence ID" value="ONK57073"/>
    <property type="gene ID" value="A4U43_C10F16330"/>
</dbReference>
<keyword evidence="2" id="KW-0805">Transcription regulation</keyword>
<dbReference type="Pfam" id="PF00249">
    <property type="entry name" value="Myb_DNA-binding"/>
    <property type="match status" value="2"/>
</dbReference>
<evidence type="ECO:0000256" key="2">
    <source>
        <dbReference type="ARBA" id="ARBA00023015"/>
    </source>
</evidence>
<dbReference type="GO" id="GO:0005634">
    <property type="term" value="C:nucleus"/>
    <property type="evidence" value="ECO:0007669"/>
    <property type="project" value="UniProtKB-SubCell"/>
</dbReference>
<dbReference type="GO" id="GO:0000976">
    <property type="term" value="F:transcription cis-regulatory region binding"/>
    <property type="evidence" value="ECO:0007669"/>
    <property type="project" value="EnsemblPlants"/>
</dbReference>
<feature type="compositionally biased region" description="Low complexity" evidence="6">
    <location>
        <begin position="133"/>
        <end position="146"/>
    </location>
</feature>
<dbReference type="InterPro" id="IPR015495">
    <property type="entry name" value="Myb_TF_plants"/>
</dbReference>
<gene>
    <name evidence="9" type="ORF">A4U43_C10F16330</name>
</gene>
<evidence type="ECO:0000259" key="7">
    <source>
        <dbReference type="PROSITE" id="PS50090"/>
    </source>
</evidence>
<accession>A0A5P1E522</accession>
<evidence type="ECO:0000256" key="3">
    <source>
        <dbReference type="ARBA" id="ARBA00023125"/>
    </source>
</evidence>
<dbReference type="Proteomes" id="UP000243459">
    <property type="component" value="Chromosome 10"/>
</dbReference>
<dbReference type="EMBL" id="CM007390">
    <property type="protein sequence ID" value="ONK57073.1"/>
    <property type="molecule type" value="Genomic_DNA"/>
</dbReference>
<dbReference type="InterPro" id="IPR009057">
    <property type="entry name" value="Homeodomain-like_sf"/>
</dbReference>
<evidence type="ECO:0000259" key="8">
    <source>
        <dbReference type="PROSITE" id="PS51294"/>
    </source>
</evidence>
<organism evidence="9 10">
    <name type="scientific">Asparagus officinalis</name>
    <name type="common">Garden asparagus</name>
    <dbReference type="NCBI Taxonomy" id="4686"/>
    <lineage>
        <taxon>Eukaryota</taxon>
        <taxon>Viridiplantae</taxon>
        <taxon>Streptophyta</taxon>
        <taxon>Embryophyta</taxon>
        <taxon>Tracheophyta</taxon>
        <taxon>Spermatophyta</taxon>
        <taxon>Magnoliopsida</taxon>
        <taxon>Liliopsida</taxon>
        <taxon>Asparagales</taxon>
        <taxon>Asparagaceae</taxon>
        <taxon>Asparagoideae</taxon>
        <taxon>Asparagus</taxon>
    </lineage>
</organism>
<keyword evidence="5" id="KW-0539">Nucleus</keyword>
<evidence type="ECO:0000256" key="1">
    <source>
        <dbReference type="ARBA" id="ARBA00004123"/>
    </source>
</evidence>
<dbReference type="GO" id="GO:0003700">
    <property type="term" value="F:DNA-binding transcription factor activity"/>
    <property type="evidence" value="ECO:0007669"/>
    <property type="project" value="EnsemblPlants"/>
</dbReference>
<sequence>MGRTPCCDKQLGLKRGPWTPEEDKVLVDYIQANGHGSWRSLPKLAGLQRCGKSCRLRWANYLRPDIKRGPFTEDEQKSIIQLHGIVGNKWSAIAAQLPGRTDNEIKNFWNTHLKKRLQRMGINPDTCSPSPPTTNSSTSASTTTSSTWRNGRALALKLRLASTSALVTLAPTMNVSMSTYSSEYGTPPWAKRSAEPGRPTMKRRRRALQ</sequence>
<feature type="domain" description="HTH myb-type" evidence="8">
    <location>
        <begin position="63"/>
        <end position="117"/>
    </location>
</feature>
<feature type="domain" description="Myb-like" evidence="7">
    <location>
        <begin position="10"/>
        <end position="62"/>
    </location>
</feature>
<keyword evidence="3" id="KW-0238">DNA-binding</keyword>
<dbReference type="PROSITE" id="PS50090">
    <property type="entry name" value="MYB_LIKE"/>
    <property type="match status" value="2"/>
</dbReference>
<dbReference type="PANTHER" id="PTHR10641">
    <property type="entry name" value="MYB FAMILY TRANSCRIPTION FACTOR"/>
    <property type="match status" value="1"/>
</dbReference>
<keyword evidence="10" id="KW-1185">Reference proteome</keyword>
<dbReference type="FunFam" id="1.10.10.60:FF:000198">
    <property type="entry name" value="MYB transcription factor"/>
    <property type="match status" value="1"/>
</dbReference>
<dbReference type="SMART" id="SM00717">
    <property type="entry name" value="SANT"/>
    <property type="match status" value="2"/>
</dbReference>
<feature type="domain" description="Myb-like" evidence="7">
    <location>
        <begin position="63"/>
        <end position="113"/>
    </location>
</feature>
<dbReference type="FunFam" id="1.10.10.60:FF:000121">
    <property type="entry name" value="Myb transcription factor"/>
    <property type="match status" value="1"/>
</dbReference>
<dbReference type="SUPFAM" id="SSF46689">
    <property type="entry name" value="Homeodomain-like"/>
    <property type="match status" value="1"/>
</dbReference>
<evidence type="ECO:0000313" key="9">
    <source>
        <dbReference type="EMBL" id="ONK57073.1"/>
    </source>
</evidence>
<dbReference type="CDD" id="cd00167">
    <property type="entry name" value="SANT"/>
    <property type="match status" value="2"/>
</dbReference>
<feature type="compositionally biased region" description="Basic residues" evidence="6">
    <location>
        <begin position="200"/>
        <end position="209"/>
    </location>
</feature>
<dbReference type="InterPro" id="IPR017930">
    <property type="entry name" value="Myb_dom"/>
</dbReference>
<dbReference type="Gene3D" id="1.10.10.60">
    <property type="entry name" value="Homeodomain-like"/>
    <property type="match status" value="2"/>
</dbReference>
<evidence type="ECO:0000256" key="4">
    <source>
        <dbReference type="ARBA" id="ARBA00023163"/>
    </source>
</evidence>
<evidence type="ECO:0000256" key="6">
    <source>
        <dbReference type="SAM" id="MobiDB-lite"/>
    </source>
</evidence>
<dbReference type="PROSITE" id="PS51294">
    <property type="entry name" value="HTH_MYB"/>
    <property type="match status" value="2"/>
</dbReference>
<evidence type="ECO:0000313" key="10">
    <source>
        <dbReference type="Proteomes" id="UP000243459"/>
    </source>
</evidence>
<dbReference type="OMA" id="IPRIYYF"/>
<comment type="subcellular location">
    <subcellularLocation>
        <location evidence="1">Nucleus</location>
    </subcellularLocation>
</comment>
<protein>
    <submittedName>
        <fullName evidence="9">Uncharacterized protein</fullName>
    </submittedName>
</protein>
<dbReference type="AlphaFoldDB" id="A0A5P1E522"/>
<dbReference type="InterPro" id="IPR001005">
    <property type="entry name" value="SANT/Myb"/>
</dbReference>
<dbReference type="GO" id="GO:0010628">
    <property type="term" value="P:positive regulation of gene expression"/>
    <property type="evidence" value="ECO:0007669"/>
    <property type="project" value="EnsemblPlants"/>
</dbReference>
<keyword evidence="4" id="KW-0804">Transcription</keyword>
<reference evidence="10" key="1">
    <citation type="journal article" date="2017" name="Nat. Commun.">
        <title>The asparagus genome sheds light on the origin and evolution of a young Y chromosome.</title>
        <authorList>
            <person name="Harkess A."/>
            <person name="Zhou J."/>
            <person name="Xu C."/>
            <person name="Bowers J.E."/>
            <person name="Van der Hulst R."/>
            <person name="Ayyampalayam S."/>
            <person name="Mercati F."/>
            <person name="Riccardi P."/>
            <person name="McKain M.R."/>
            <person name="Kakrana A."/>
            <person name="Tang H."/>
            <person name="Ray J."/>
            <person name="Groenendijk J."/>
            <person name="Arikit S."/>
            <person name="Mathioni S.M."/>
            <person name="Nakano M."/>
            <person name="Shan H."/>
            <person name="Telgmann-Rauber A."/>
            <person name="Kanno A."/>
            <person name="Yue Z."/>
            <person name="Chen H."/>
            <person name="Li W."/>
            <person name="Chen Y."/>
            <person name="Xu X."/>
            <person name="Zhang Y."/>
            <person name="Luo S."/>
            <person name="Chen H."/>
            <person name="Gao J."/>
            <person name="Mao Z."/>
            <person name="Pires J.C."/>
            <person name="Luo M."/>
            <person name="Kudrna D."/>
            <person name="Wing R.A."/>
            <person name="Meyers B.C."/>
            <person name="Yi K."/>
            <person name="Kong H."/>
            <person name="Lavrijsen P."/>
            <person name="Sunseri F."/>
            <person name="Falavigna A."/>
            <person name="Ye Y."/>
            <person name="Leebens-Mack J.H."/>
            <person name="Chen G."/>
        </authorList>
    </citation>
    <scope>NUCLEOTIDE SEQUENCE [LARGE SCALE GENOMIC DNA]</scope>
    <source>
        <strain evidence="10">cv. DH0086</strain>
    </source>
</reference>
<dbReference type="GO" id="GO:0098849">
    <property type="term" value="P:cellular detoxification of cadmium ion"/>
    <property type="evidence" value="ECO:0007669"/>
    <property type="project" value="EnsemblPlants"/>
</dbReference>